<dbReference type="GO" id="GO:0006313">
    <property type="term" value="P:DNA transposition"/>
    <property type="evidence" value="ECO:0007669"/>
    <property type="project" value="InterPro"/>
</dbReference>
<dbReference type="GO" id="GO:0003677">
    <property type="term" value="F:DNA binding"/>
    <property type="evidence" value="ECO:0007669"/>
    <property type="project" value="InterPro"/>
</dbReference>
<comment type="caution">
    <text evidence="3">The sequence shown here is derived from an EMBL/GenBank/DDBJ whole genome shotgun (WGS) entry which is preliminary data.</text>
</comment>
<dbReference type="InterPro" id="IPR025161">
    <property type="entry name" value="IS402-like_dom"/>
</dbReference>
<protein>
    <submittedName>
        <fullName evidence="3">Transposase</fullName>
    </submittedName>
</protein>
<keyword evidence="4" id="KW-1185">Reference proteome</keyword>
<evidence type="ECO:0000259" key="2">
    <source>
        <dbReference type="Pfam" id="PF13340"/>
    </source>
</evidence>
<sequence length="265" mass="30763">MAGIERKTKRYPTDLTDEEWSRIAPLLPTPARRGRKPSVDLREVLNAIRYMTRTGGGWRMLPKDFPPWQTVYWWFRRFVRLMLFQTIHDIALMVDRERAGREASPSGGVADSQRVKAPAPGAARGYDAAKKTVGRKRHVVVDTDGRLLMANLTPADISDSAGAQMILDAIRKRWPWLKHLFADGAYDRTQLMDKAAFLDFVIEVVRRIDHEPGFKVLPRRWVVERTFGWMTRWRRLVRDYEQRIDVSEAMIHVAMGSLLLRRISH</sequence>
<dbReference type="Pfam" id="PF13340">
    <property type="entry name" value="DUF4096"/>
    <property type="match status" value="1"/>
</dbReference>
<dbReference type="STRING" id="580166.AUP43_02325"/>
<reference evidence="3 4" key="1">
    <citation type="submission" date="2015-12" db="EMBL/GenBank/DDBJ databases">
        <title>Genome sequence of Oceanibaculum pacificum MCCC 1A02656.</title>
        <authorList>
            <person name="Lu L."/>
            <person name="Lai Q."/>
            <person name="Shao Z."/>
            <person name="Qian P."/>
        </authorList>
    </citation>
    <scope>NUCLEOTIDE SEQUENCE [LARGE SCALE GENOMIC DNA]</scope>
    <source>
        <strain evidence="3 4">MCCC 1A02656</strain>
    </source>
</reference>
<feature type="domain" description="Transposase IS4-like" evidence="1">
    <location>
        <begin position="104"/>
        <end position="255"/>
    </location>
</feature>
<dbReference type="Pfam" id="PF01609">
    <property type="entry name" value="DDE_Tnp_1"/>
    <property type="match status" value="1"/>
</dbReference>
<evidence type="ECO:0000313" key="3">
    <source>
        <dbReference type="EMBL" id="KZD07379.1"/>
    </source>
</evidence>
<evidence type="ECO:0000313" key="4">
    <source>
        <dbReference type="Proteomes" id="UP000076400"/>
    </source>
</evidence>
<dbReference type="PANTHER" id="PTHR30007">
    <property type="entry name" value="PHP DOMAIN PROTEIN"/>
    <property type="match status" value="1"/>
</dbReference>
<dbReference type="NCBIfam" id="NF033580">
    <property type="entry name" value="transpos_IS5_3"/>
    <property type="match status" value="1"/>
</dbReference>
<dbReference type="PANTHER" id="PTHR30007:SF0">
    <property type="entry name" value="TRANSPOSASE"/>
    <property type="match status" value="1"/>
</dbReference>
<dbReference type="InterPro" id="IPR002559">
    <property type="entry name" value="Transposase_11"/>
</dbReference>
<evidence type="ECO:0000259" key="1">
    <source>
        <dbReference type="Pfam" id="PF01609"/>
    </source>
</evidence>
<name>A0A154W1L7_9PROT</name>
<dbReference type="Proteomes" id="UP000076400">
    <property type="component" value="Unassembled WGS sequence"/>
</dbReference>
<dbReference type="GO" id="GO:0004803">
    <property type="term" value="F:transposase activity"/>
    <property type="evidence" value="ECO:0007669"/>
    <property type="project" value="InterPro"/>
</dbReference>
<proteinExistence type="predicted"/>
<gene>
    <name evidence="3" type="ORF">AUP43_02325</name>
</gene>
<organism evidence="3 4">
    <name type="scientific">Oceanibaculum pacificum</name>
    <dbReference type="NCBI Taxonomy" id="580166"/>
    <lineage>
        <taxon>Bacteria</taxon>
        <taxon>Pseudomonadati</taxon>
        <taxon>Pseudomonadota</taxon>
        <taxon>Alphaproteobacteria</taxon>
        <taxon>Rhodospirillales</taxon>
        <taxon>Oceanibaculaceae</taxon>
        <taxon>Oceanibaculum</taxon>
    </lineage>
</organism>
<dbReference type="AlphaFoldDB" id="A0A154W1L7"/>
<accession>A0A154W1L7</accession>
<dbReference type="EMBL" id="LPXN01000116">
    <property type="protein sequence ID" value="KZD07379.1"/>
    <property type="molecule type" value="Genomic_DNA"/>
</dbReference>
<feature type="domain" description="Insertion element IS402-like" evidence="2">
    <location>
        <begin position="15"/>
        <end position="88"/>
    </location>
</feature>